<dbReference type="EMBL" id="MHKD01000042">
    <property type="protein sequence ID" value="OGY81722.1"/>
    <property type="molecule type" value="Genomic_DNA"/>
</dbReference>
<proteinExistence type="predicted"/>
<evidence type="ECO:0000313" key="1">
    <source>
        <dbReference type="EMBL" id="OGY81722.1"/>
    </source>
</evidence>
<name>A0A1G2AXQ6_9BACT</name>
<protein>
    <submittedName>
        <fullName evidence="1">Uncharacterized protein</fullName>
    </submittedName>
</protein>
<organism evidence="1 2">
    <name type="scientific">Candidatus Kerfeldbacteria bacterium RIFCSPHIGHO2_12_FULL_48_17</name>
    <dbReference type="NCBI Taxonomy" id="1798542"/>
    <lineage>
        <taxon>Bacteria</taxon>
        <taxon>Candidatus Kerfeldiibacteriota</taxon>
    </lineage>
</organism>
<sequence length="542" mass="63450">MIKAYTNFSAKAARVRGYLSADKVTSEDFPTYFQKALTLYYPLFLDLRVLQENMDSFYAAARKVKKRYPRSVSKQELIKQVGELWSRAWEGESEMYYTVCQRVFSSSAMQRKYETGYQGLQWEHGKLGTEEEYFARTIFYHQYAASYLEILRKICPQHIFSKIFLRGFASETQMSRAGAQCRKFFTFLDIIRELGLWSETVNDYLFLVRYWQEHRYHRIQEIDDLLRSRAKASQLRFTISESSVVSDFSAHFLGAGQYAFLTERVRNFEFEHFADSRFPQILKIIFFLRESVLKEYKVDPLDIKRQLLQALSVSVDQAYEKLQEFMIVYAGMLPLWLYVDLGISYEGVMNQATIDTLRERNLAAQQAKMLDLRIKAVFERLAPENVEEMLWQNSWRQRSMQIDPALCEATWPVLPRFIQLSDGKSFRITPEPEYAGGTRRRPNFVVIQPLPSGHIGWMTLFTFCGCLLKGKWMDLSFNINGPEILTILTTEQLVLINAYVGAIRRILVPIMIQEATQNFPPSPKVEQLRSDLRQRLLSLEQT</sequence>
<reference evidence="1 2" key="1">
    <citation type="journal article" date="2016" name="Nat. Commun.">
        <title>Thousands of microbial genomes shed light on interconnected biogeochemical processes in an aquifer system.</title>
        <authorList>
            <person name="Anantharaman K."/>
            <person name="Brown C.T."/>
            <person name="Hug L.A."/>
            <person name="Sharon I."/>
            <person name="Castelle C.J."/>
            <person name="Probst A.J."/>
            <person name="Thomas B.C."/>
            <person name="Singh A."/>
            <person name="Wilkins M.J."/>
            <person name="Karaoz U."/>
            <person name="Brodie E.L."/>
            <person name="Williams K.H."/>
            <person name="Hubbard S.S."/>
            <person name="Banfield J.F."/>
        </authorList>
    </citation>
    <scope>NUCLEOTIDE SEQUENCE [LARGE SCALE GENOMIC DNA]</scope>
</reference>
<gene>
    <name evidence="1" type="ORF">A3F54_01520</name>
</gene>
<dbReference type="Proteomes" id="UP000176952">
    <property type="component" value="Unassembled WGS sequence"/>
</dbReference>
<evidence type="ECO:0000313" key="2">
    <source>
        <dbReference type="Proteomes" id="UP000176952"/>
    </source>
</evidence>
<accession>A0A1G2AXQ6</accession>
<comment type="caution">
    <text evidence="1">The sequence shown here is derived from an EMBL/GenBank/DDBJ whole genome shotgun (WGS) entry which is preliminary data.</text>
</comment>
<dbReference type="AlphaFoldDB" id="A0A1G2AXQ6"/>